<dbReference type="EMBL" id="KN716377">
    <property type="protein sequence ID" value="KJH45960.1"/>
    <property type="molecule type" value="Genomic_DNA"/>
</dbReference>
<reference evidence="2 3" key="1">
    <citation type="submission" date="2013-11" db="EMBL/GenBank/DDBJ databases">
        <title>Draft genome of the bovine lungworm Dictyocaulus viviparus.</title>
        <authorList>
            <person name="Mitreva M."/>
        </authorList>
    </citation>
    <scope>NUCLEOTIDE SEQUENCE [LARGE SCALE GENOMIC DNA]</scope>
    <source>
        <strain evidence="2 3">HannoverDv2000</strain>
    </source>
</reference>
<evidence type="ECO:0000313" key="3">
    <source>
        <dbReference type="Proteomes" id="UP000053766"/>
    </source>
</evidence>
<organism evidence="2 3">
    <name type="scientific">Dictyocaulus viviparus</name>
    <name type="common">Bovine lungworm</name>
    <dbReference type="NCBI Taxonomy" id="29172"/>
    <lineage>
        <taxon>Eukaryota</taxon>
        <taxon>Metazoa</taxon>
        <taxon>Ecdysozoa</taxon>
        <taxon>Nematoda</taxon>
        <taxon>Chromadorea</taxon>
        <taxon>Rhabditida</taxon>
        <taxon>Rhabditina</taxon>
        <taxon>Rhabditomorpha</taxon>
        <taxon>Strongyloidea</taxon>
        <taxon>Metastrongylidae</taxon>
        <taxon>Dictyocaulus</taxon>
    </lineage>
</organism>
<evidence type="ECO:0000313" key="2">
    <source>
        <dbReference type="EMBL" id="KJH45960.1"/>
    </source>
</evidence>
<evidence type="ECO:0000256" key="1">
    <source>
        <dbReference type="SAM" id="Phobius"/>
    </source>
</evidence>
<gene>
    <name evidence="2" type="ORF">DICVIV_08000</name>
</gene>
<sequence length="108" mass="13050">MFLYRFVEIQTGWQRKGGAERKLELLWTHPSKRTFRRKIVWNRNTIWENCHHNSVEPNFCFVVSVIMIAVILIEHSPVIYVTYDEITTNRNRLSWSESDDSEFLIYIE</sequence>
<keyword evidence="1" id="KW-0812">Transmembrane</keyword>
<protein>
    <submittedName>
        <fullName evidence="2">Uncharacterized protein</fullName>
    </submittedName>
</protein>
<name>A0A0D8XN42_DICVI</name>
<proteinExistence type="predicted"/>
<keyword evidence="1" id="KW-1133">Transmembrane helix</keyword>
<keyword evidence="3" id="KW-1185">Reference proteome</keyword>
<dbReference type="AlphaFoldDB" id="A0A0D8XN42"/>
<reference evidence="3" key="2">
    <citation type="journal article" date="2016" name="Sci. Rep.">
        <title>Dictyocaulus viviparus genome, variome and transcriptome elucidate lungworm biology and support future intervention.</title>
        <authorList>
            <person name="McNulty S.N."/>
            <person name="Strube C."/>
            <person name="Rosa B.A."/>
            <person name="Martin J.C."/>
            <person name="Tyagi R."/>
            <person name="Choi Y.J."/>
            <person name="Wang Q."/>
            <person name="Hallsworth Pepin K."/>
            <person name="Zhang X."/>
            <person name="Ozersky P."/>
            <person name="Wilson R.K."/>
            <person name="Sternberg P.W."/>
            <person name="Gasser R.B."/>
            <person name="Mitreva M."/>
        </authorList>
    </citation>
    <scope>NUCLEOTIDE SEQUENCE [LARGE SCALE GENOMIC DNA]</scope>
    <source>
        <strain evidence="3">HannoverDv2000</strain>
    </source>
</reference>
<dbReference type="Proteomes" id="UP000053766">
    <property type="component" value="Unassembled WGS sequence"/>
</dbReference>
<feature type="transmembrane region" description="Helical" evidence="1">
    <location>
        <begin position="61"/>
        <end position="83"/>
    </location>
</feature>
<accession>A0A0D8XN42</accession>
<keyword evidence="1" id="KW-0472">Membrane</keyword>